<dbReference type="EMBL" id="JBCEZU010000134">
    <property type="protein sequence ID" value="KAK9525537.1"/>
    <property type="molecule type" value="Genomic_DNA"/>
</dbReference>
<dbReference type="AlphaFoldDB" id="A0AAW1ET91"/>
<protein>
    <submittedName>
        <fullName evidence="2">Uncharacterized protein</fullName>
    </submittedName>
</protein>
<accession>A0AAW1ET91</accession>
<dbReference type="Proteomes" id="UP001488805">
    <property type="component" value="Unassembled WGS sequence"/>
</dbReference>
<evidence type="ECO:0000313" key="2">
    <source>
        <dbReference type="EMBL" id="KAK9525537.1"/>
    </source>
</evidence>
<keyword evidence="1" id="KW-0175">Coiled coil</keyword>
<proteinExistence type="predicted"/>
<keyword evidence="3" id="KW-1185">Reference proteome</keyword>
<sequence length="182" mass="21558">MVMVRNLSFQVEVHSLKLDIIEDVTEDGRAQDAALHTENKRLWVKDDDMEVNHGDFQREPGGLRFDYRFLLETNQDLQRNNKEIQKNYDKVQNKNDILQTKNNELPTKNDEIPTKSEDDEIQAKVDEIQKWIYEMPHQCLLEAMEKEKAEKTDKRMDPCEADFVYSRKGKLFLPSFLSYKNC</sequence>
<feature type="coiled-coil region" evidence="1">
    <location>
        <begin position="67"/>
        <end position="101"/>
    </location>
</feature>
<comment type="caution">
    <text evidence="2">The sequence shown here is derived from an EMBL/GenBank/DDBJ whole genome shotgun (WGS) entry which is preliminary data.</text>
</comment>
<evidence type="ECO:0000313" key="3">
    <source>
        <dbReference type="Proteomes" id="UP001488805"/>
    </source>
</evidence>
<organism evidence="2 3">
    <name type="scientific">Zoarces viviparus</name>
    <name type="common">Viviparous eelpout</name>
    <name type="synonym">Blennius viviparus</name>
    <dbReference type="NCBI Taxonomy" id="48416"/>
    <lineage>
        <taxon>Eukaryota</taxon>
        <taxon>Metazoa</taxon>
        <taxon>Chordata</taxon>
        <taxon>Craniata</taxon>
        <taxon>Vertebrata</taxon>
        <taxon>Euteleostomi</taxon>
        <taxon>Actinopterygii</taxon>
        <taxon>Neopterygii</taxon>
        <taxon>Teleostei</taxon>
        <taxon>Neoteleostei</taxon>
        <taxon>Acanthomorphata</taxon>
        <taxon>Eupercaria</taxon>
        <taxon>Perciformes</taxon>
        <taxon>Cottioidei</taxon>
        <taxon>Zoarcales</taxon>
        <taxon>Zoarcidae</taxon>
        <taxon>Zoarcinae</taxon>
        <taxon>Zoarces</taxon>
    </lineage>
</organism>
<gene>
    <name evidence="2" type="ORF">VZT92_016232</name>
</gene>
<name>A0AAW1ET91_ZOAVI</name>
<evidence type="ECO:0000256" key="1">
    <source>
        <dbReference type="SAM" id="Coils"/>
    </source>
</evidence>
<reference evidence="2 3" key="1">
    <citation type="journal article" date="2024" name="Genome Biol. Evol.">
        <title>Chromosome-level genome assembly of the viviparous eelpout Zoarces viviparus.</title>
        <authorList>
            <person name="Fuhrmann N."/>
            <person name="Brasseur M.V."/>
            <person name="Bakowski C.E."/>
            <person name="Podsiadlowski L."/>
            <person name="Prost S."/>
            <person name="Krehenwinkel H."/>
            <person name="Mayer C."/>
        </authorList>
    </citation>
    <scope>NUCLEOTIDE SEQUENCE [LARGE SCALE GENOMIC DNA]</scope>
    <source>
        <strain evidence="2">NO-MEL_2022_Ind0_liver</strain>
    </source>
</reference>